<keyword evidence="3" id="KW-1185">Reference proteome</keyword>
<dbReference type="EMBL" id="JBHSWD010000001">
    <property type="protein sequence ID" value="MFC6591250.1"/>
    <property type="molecule type" value="Genomic_DNA"/>
</dbReference>
<gene>
    <name evidence="2" type="ORF">ACFP81_03890</name>
</gene>
<dbReference type="EC" id="2.3.1.-" evidence="2"/>
<dbReference type="RefSeq" id="WP_380082255.1">
    <property type="nucleotide sequence ID" value="NZ_JBHSWD010000001.1"/>
</dbReference>
<dbReference type="InterPro" id="IPR000182">
    <property type="entry name" value="GNAT_dom"/>
</dbReference>
<dbReference type="PROSITE" id="PS51186">
    <property type="entry name" value="GNAT"/>
    <property type="match status" value="1"/>
</dbReference>
<dbReference type="Pfam" id="PF00583">
    <property type="entry name" value="Acetyltransf_1"/>
    <property type="match status" value="1"/>
</dbReference>
<proteinExistence type="predicted"/>
<dbReference type="Gene3D" id="3.40.630.30">
    <property type="match status" value="1"/>
</dbReference>
<evidence type="ECO:0000313" key="3">
    <source>
        <dbReference type="Proteomes" id="UP001596297"/>
    </source>
</evidence>
<evidence type="ECO:0000259" key="1">
    <source>
        <dbReference type="PROSITE" id="PS51186"/>
    </source>
</evidence>
<dbReference type="GO" id="GO:0016746">
    <property type="term" value="F:acyltransferase activity"/>
    <property type="evidence" value="ECO:0007669"/>
    <property type="project" value="UniProtKB-KW"/>
</dbReference>
<dbReference type="InterPro" id="IPR016181">
    <property type="entry name" value="Acyl_CoA_acyltransferase"/>
</dbReference>
<reference evidence="3" key="1">
    <citation type="journal article" date="2019" name="Int. J. Syst. Evol. Microbiol.">
        <title>The Global Catalogue of Microorganisms (GCM) 10K type strain sequencing project: providing services to taxonomists for standard genome sequencing and annotation.</title>
        <authorList>
            <consortium name="The Broad Institute Genomics Platform"/>
            <consortium name="The Broad Institute Genome Sequencing Center for Infectious Disease"/>
            <person name="Wu L."/>
            <person name="Ma J."/>
        </authorList>
    </citation>
    <scope>NUCLEOTIDE SEQUENCE [LARGE SCALE GENOMIC DNA]</scope>
    <source>
        <strain evidence="3">CGMCC 1.15772</strain>
    </source>
</reference>
<keyword evidence="2" id="KW-0012">Acyltransferase</keyword>
<accession>A0ABW1YCL9</accession>
<name>A0ABW1YCL9_9DEIO</name>
<keyword evidence="2" id="KW-0808">Transferase</keyword>
<comment type="caution">
    <text evidence="2">The sequence shown here is derived from an EMBL/GenBank/DDBJ whole genome shotgun (WGS) entry which is preliminary data.</text>
</comment>
<feature type="domain" description="N-acetyltransferase" evidence="1">
    <location>
        <begin position="19"/>
        <end position="194"/>
    </location>
</feature>
<dbReference type="Proteomes" id="UP001596297">
    <property type="component" value="Unassembled WGS sequence"/>
</dbReference>
<organism evidence="2 3">
    <name type="scientific">Deinococcus lacus</name>
    <dbReference type="NCBI Taxonomy" id="392561"/>
    <lineage>
        <taxon>Bacteria</taxon>
        <taxon>Thermotogati</taxon>
        <taxon>Deinococcota</taxon>
        <taxon>Deinococci</taxon>
        <taxon>Deinococcales</taxon>
        <taxon>Deinococcaceae</taxon>
        <taxon>Deinococcus</taxon>
    </lineage>
</organism>
<dbReference type="SUPFAM" id="SSF55729">
    <property type="entry name" value="Acyl-CoA N-acyltransferases (Nat)"/>
    <property type="match status" value="1"/>
</dbReference>
<sequence>MSVTFQVVSSGPELEAALPEVARLRLTLFREFPYLYEGTPESESEYLRTYAQAAGAWLLLARDQGRVVGVCTAVPLSQEPPELQAPWRAAGLDPAQVLYLGEALIEPGYQGSGLGAQFLEAAEAYAAALGLSLVAAAMVQRPADHPKRPSGWRSPRHLLERRGYRERPELDAQLTWQELGEPQATPKPMRFWVLEAGA</sequence>
<protein>
    <submittedName>
        <fullName evidence="2">GNAT family N-acetyltransferase</fullName>
        <ecNumber evidence="2">2.3.1.-</ecNumber>
    </submittedName>
</protein>
<evidence type="ECO:0000313" key="2">
    <source>
        <dbReference type="EMBL" id="MFC6591250.1"/>
    </source>
</evidence>